<organism evidence="1 2">
    <name type="scientific">Eleusine coracana subsp. coracana</name>
    <dbReference type="NCBI Taxonomy" id="191504"/>
    <lineage>
        <taxon>Eukaryota</taxon>
        <taxon>Viridiplantae</taxon>
        <taxon>Streptophyta</taxon>
        <taxon>Embryophyta</taxon>
        <taxon>Tracheophyta</taxon>
        <taxon>Spermatophyta</taxon>
        <taxon>Magnoliopsida</taxon>
        <taxon>Liliopsida</taxon>
        <taxon>Poales</taxon>
        <taxon>Poaceae</taxon>
        <taxon>PACMAD clade</taxon>
        <taxon>Chloridoideae</taxon>
        <taxon>Cynodonteae</taxon>
        <taxon>Eleusininae</taxon>
        <taxon>Eleusine</taxon>
    </lineage>
</organism>
<evidence type="ECO:0000313" key="1">
    <source>
        <dbReference type="EMBL" id="GJM99651.1"/>
    </source>
</evidence>
<dbReference type="Pfam" id="PF03140">
    <property type="entry name" value="DUF247"/>
    <property type="match status" value="1"/>
</dbReference>
<keyword evidence="2" id="KW-1185">Reference proteome</keyword>
<dbReference type="InterPro" id="IPR004158">
    <property type="entry name" value="DUF247_pln"/>
</dbReference>
<sequence length="296" mass="33796">MMAEDTISTADSVEIEEIANSMATDLHYVQLADQNFDGKSNSFQIHKVHQLVRQIDRFSYEPFVVSIGPYHRKNVTLQFMERMKWWCLDYILTLNCNKSLRDYLLAIAEIENHARTFYSDEVNLDSKTFQRMLLLDGCFILVYLNGIHGVQRITKVASASRLIPDDCNIPETRYASEGSNSNNFLGDNAKKDQDTVLEIQLSDSGQRRDENAESTCCHENPVVQWYDAFALFDLFLLENQIPFLVVKKICEVLVGSSMCNVLAEKVANYVEENLEYMTKAFVAQTVLTVLADMSPP</sequence>
<accession>A0AAV5CP53</accession>
<dbReference type="PANTHER" id="PTHR31170">
    <property type="entry name" value="BNAC04G53230D PROTEIN"/>
    <property type="match status" value="1"/>
</dbReference>
<reference evidence="1" key="1">
    <citation type="journal article" date="2018" name="DNA Res.">
        <title>Multiple hybrid de novo genome assembly of finger millet, an orphan allotetraploid crop.</title>
        <authorList>
            <person name="Hatakeyama M."/>
            <person name="Aluri S."/>
            <person name="Balachadran M.T."/>
            <person name="Sivarajan S.R."/>
            <person name="Patrignani A."/>
            <person name="Gruter S."/>
            <person name="Poveda L."/>
            <person name="Shimizu-Inatsugi R."/>
            <person name="Baeten J."/>
            <person name="Francoijs K.J."/>
            <person name="Nataraja K.N."/>
            <person name="Reddy Y.A.N."/>
            <person name="Phadnis S."/>
            <person name="Ravikumar R.L."/>
            <person name="Schlapbach R."/>
            <person name="Sreeman S.M."/>
            <person name="Shimizu K.K."/>
        </authorList>
    </citation>
    <scope>NUCLEOTIDE SEQUENCE</scope>
</reference>
<reference evidence="1" key="2">
    <citation type="submission" date="2021-12" db="EMBL/GenBank/DDBJ databases">
        <title>Resequencing data analysis of finger millet.</title>
        <authorList>
            <person name="Hatakeyama M."/>
            <person name="Aluri S."/>
            <person name="Balachadran M.T."/>
            <person name="Sivarajan S.R."/>
            <person name="Poveda L."/>
            <person name="Shimizu-Inatsugi R."/>
            <person name="Schlapbach R."/>
            <person name="Sreeman S.M."/>
            <person name="Shimizu K.K."/>
        </authorList>
    </citation>
    <scope>NUCLEOTIDE SEQUENCE</scope>
</reference>
<protein>
    <submittedName>
        <fullName evidence="1">Uncharacterized protein</fullName>
    </submittedName>
</protein>
<dbReference type="EMBL" id="BQKI01000007">
    <property type="protein sequence ID" value="GJM99651.1"/>
    <property type="molecule type" value="Genomic_DNA"/>
</dbReference>
<dbReference type="AlphaFoldDB" id="A0AAV5CP53"/>
<proteinExistence type="predicted"/>
<dbReference type="Proteomes" id="UP001054889">
    <property type="component" value="Unassembled WGS sequence"/>
</dbReference>
<dbReference type="PANTHER" id="PTHR31170:SF25">
    <property type="entry name" value="BNAA09G04570D PROTEIN"/>
    <property type="match status" value="1"/>
</dbReference>
<name>A0AAV5CP53_ELECO</name>
<evidence type="ECO:0000313" key="2">
    <source>
        <dbReference type="Proteomes" id="UP001054889"/>
    </source>
</evidence>
<gene>
    <name evidence="1" type="primary">ga16772</name>
    <name evidence="1" type="ORF">PR202_ga16772</name>
</gene>
<comment type="caution">
    <text evidence="1">The sequence shown here is derived from an EMBL/GenBank/DDBJ whole genome shotgun (WGS) entry which is preliminary data.</text>
</comment>